<proteinExistence type="predicted"/>
<evidence type="ECO:0008006" key="4">
    <source>
        <dbReference type="Google" id="ProtNLM"/>
    </source>
</evidence>
<feature type="transmembrane region" description="Helical" evidence="1">
    <location>
        <begin position="160"/>
        <end position="184"/>
    </location>
</feature>
<feature type="transmembrane region" description="Helical" evidence="1">
    <location>
        <begin position="74"/>
        <end position="92"/>
    </location>
</feature>
<sequence>MKYISKIPDTDINLNKDMISTGWKMLKEPRNLVTATLISLPISIINIYLCIFFIKLINKDLLTIVNSIFYDGKFVFTIKLIYIVYIYVYIFLHEVIHLVCIPNFAKSKSTFISVKLWGGFVYTEEIISRNRYLIVTIMPFIILSFVMPIIMTLLGGNPMIILILAIVNAAGASVDVLSFILLFFQAPRNSKIKNNGIKTFYKISKVSNLD</sequence>
<organism evidence="2 3">
    <name type="scientific">Paraclostridium benzoelyticum</name>
    <dbReference type="NCBI Taxonomy" id="1629550"/>
    <lineage>
        <taxon>Bacteria</taxon>
        <taxon>Bacillati</taxon>
        <taxon>Bacillota</taxon>
        <taxon>Clostridia</taxon>
        <taxon>Peptostreptococcales</taxon>
        <taxon>Peptostreptococcaceae</taxon>
        <taxon>Paraclostridium</taxon>
    </lineage>
</organism>
<keyword evidence="1" id="KW-0812">Transmembrane</keyword>
<evidence type="ECO:0000313" key="2">
    <source>
        <dbReference type="EMBL" id="KKY00413.1"/>
    </source>
</evidence>
<comment type="caution">
    <text evidence="2">The sequence shown here is derived from an EMBL/GenBank/DDBJ whole genome shotgun (WGS) entry which is preliminary data.</text>
</comment>
<dbReference type="OrthoDB" id="1778118at2"/>
<protein>
    <recommendedName>
        <fullName evidence="4">Zincin peptidase</fullName>
    </recommendedName>
</protein>
<dbReference type="Pfam" id="PF11667">
    <property type="entry name" value="DUF3267"/>
    <property type="match status" value="1"/>
</dbReference>
<keyword evidence="1" id="KW-1133">Transmembrane helix</keyword>
<reference evidence="2 3" key="1">
    <citation type="submission" date="2015-04" db="EMBL/GenBank/DDBJ databases">
        <title>Microcin producing Clostridium sp. JC272T.</title>
        <authorList>
            <person name="Jyothsna T."/>
            <person name="Sasikala C."/>
            <person name="Ramana C."/>
        </authorList>
    </citation>
    <scope>NUCLEOTIDE SEQUENCE [LARGE SCALE GENOMIC DNA]</scope>
    <source>
        <strain evidence="2 3">JC272</strain>
    </source>
</reference>
<dbReference type="Proteomes" id="UP000034407">
    <property type="component" value="Unassembled WGS sequence"/>
</dbReference>
<dbReference type="InterPro" id="IPR021683">
    <property type="entry name" value="DUF3267"/>
</dbReference>
<evidence type="ECO:0000313" key="3">
    <source>
        <dbReference type="Proteomes" id="UP000034407"/>
    </source>
</evidence>
<dbReference type="EMBL" id="LBBT01000283">
    <property type="protein sequence ID" value="KKY00413.1"/>
    <property type="molecule type" value="Genomic_DNA"/>
</dbReference>
<evidence type="ECO:0000256" key="1">
    <source>
        <dbReference type="SAM" id="Phobius"/>
    </source>
</evidence>
<dbReference type="PATRIC" id="fig|1629550.3.peg.2326"/>
<keyword evidence="3" id="KW-1185">Reference proteome</keyword>
<keyword evidence="1" id="KW-0472">Membrane</keyword>
<feature type="transmembrane region" description="Helical" evidence="1">
    <location>
        <begin position="32"/>
        <end position="54"/>
    </location>
</feature>
<accession>A0A0M3DDP9</accession>
<name>A0A0M3DDP9_9FIRM</name>
<feature type="transmembrane region" description="Helical" evidence="1">
    <location>
        <begin position="132"/>
        <end position="154"/>
    </location>
</feature>
<dbReference type="RefSeq" id="WP_046823856.1">
    <property type="nucleotide sequence ID" value="NZ_LBBT01000283.1"/>
</dbReference>
<gene>
    <name evidence="2" type="ORF">VN21_14280</name>
</gene>
<dbReference type="AlphaFoldDB" id="A0A0M3DDP9"/>